<name>A0A4Q7W3A6_9ACTN</name>
<dbReference type="AlphaFoldDB" id="A0A4Q7W3A6"/>
<protein>
    <submittedName>
        <fullName evidence="1">Uncharacterized protein</fullName>
    </submittedName>
</protein>
<evidence type="ECO:0000313" key="2">
    <source>
        <dbReference type="Proteomes" id="UP000292027"/>
    </source>
</evidence>
<dbReference type="Proteomes" id="UP000292027">
    <property type="component" value="Unassembled WGS sequence"/>
</dbReference>
<dbReference type="EMBL" id="SHKR01000017">
    <property type="protein sequence ID" value="RZU03563.1"/>
    <property type="molecule type" value="Genomic_DNA"/>
</dbReference>
<evidence type="ECO:0000313" key="1">
    <source>
        <dbReference type="EMBL" id="RZU03563.1"/>
    </source>
</evidence>
<comment type="caution">
    <text evidence="1">The sequence shown here is derived from an EMBL/GenBank/DDBJ whole genome shotgun (WGS) entry which is preliminary data.</text>
</comment>
<dbReference type="OrthoDB" id="4557965at2"/>
<proteinExistence type="predicted"/>
<organism evidence="1 2">
    <name type="scientific">Kribbella rubisoli</name>
    <dbReference type="NCBI Taxonomy" id="3075929"/>
    <lineage>
        <taxon>Bacteria</taxon>
        <taxon>Bacillati</taxon>
        <taxon>Actinomycetota</taxon>
        <taxon>Actinomycetes</taxon>
        <taxon>Propionibacteriales</taxon>
        <taxon>Kribbellaceae</taxon>
        <taxon>Kribbella</taxon>
    </lineage>
</organism>
<sequence length="135" mass="14034">MGDSDVRGVVPGVLVAVAEDGADDARLEELALLLRQELLTLDVRAVEPARDGEAPEGTRGALAAVAGVLSVSLAPGLQVLGSVVAVVREWLGRVGDGRTVKLTIDGDVIELTRASDDMQQQLVDAFVRRHAGADG</sequence>
<gene>
    <name evidence="1" type="ORF">EV645_7595</name>
</gene>
<accession>A0A4Q7W3A6</accession>
<dbReference type="RefSeq" id="WP_130449249.1">
    <property type="nucleotide sequence ID" value="NZ_SHKR01000017.1"/>
</dbReference>
<keyword evidence="2" id="KW-1185">Reference proteome</keyword>
<reference evidence="1 2" key="1">
    <citation type="journal article" date="2015" name="Stand. Genomic Sci.">
        <title>Genomic Encyclopedia of Bacterial and Archaeal Type Strains, Phase III: the genomes of soil and plant-associated and newly described type strains.</title>
        <authorList>
            <person name="Whitman W.B."/>
            <person name="Woyke T."/>
            <person name="Klenk H.P."/>
            <person name="Zhou Y."/>
            <person name="Lilburn T.G."/>
            <person name="Beck B.J."/>
            <person name="De Vos P."/>
            <person name="Vandamme P."/>
            <person name="Eisen J.A."/>
            <person name="Garrity G."/>
            <person name="Hugenholtz P."/>
            <person name="Kyrpides N.C."/>
        </authorList>
    </citation>
    <scope>NUCLEOTIDE SEQUENCE [LARGE SCALE GENOMIC DNA]</scope>
    <source>
        <strain evidence="1 2">VKM Ac-2540</strain>
    </source>
</reference>